<dbReference type="EMBL" id="MN740041">
    <property type="protein sequence ID" value="QHT85480.1"/>
    <property type="molecule type" value="Genomic_DNA"/>
</dbReference>
<evidence type="ECO:0000256" key="1">
    <source>
        <dbReference type="SAM" id="MobiDB-lite"/>
    </source>
</evidence>
<accession>A0A6C0HYL2</accession>
<dbReference type="AlphaFoldDB" id="A0A6C0HYL2"/>
<protein>
    <submittedName>
        <fullName evidence="2">Uncharacterized protein</fullName>
    </submittedName>
</protein>
<evidence type="ECO:0000313" key="2">
    <source>
        <dbReference type="EMBL" id="QHT85480.1"/>
    </source>
</evidence>
<reference evidence="2" key="1">
    <citation type="journal article" date="2020" name="Nature">
        <title>Giant virus diversity and host interactions through global metagenomics.</title>
        <authorList>
            <person name="Schulz F."/>
            <person name="Roux S."/>
            <person name="Paez-Espino D."/>
            <person name="Jungbluth S."/>
            <person name="Walsh D.A."/>
            <person name="Denef V.J."/>
            <person name="McMahon K.D."/>
            <person name="Konstantinidis K.T."/>
            <person name="Eloe-Fadrosh E.A."/>
            <person name="Kyrpides N.C."/>
            <person name="Woyke T."/>
        </authorList>
    </citation>
    <scope>NUCLEOTIDE SEQUENCE</scope>
    <source>
        <strain evidence="2">GVMAG-M-3300023184-17</strain>
    </source>
</reference>
<organism evidence="2">
    <name type="scientific">viral metagenome</name>
    <dbReference type="NCBI Taxonomy" id="1070528"/>
    <lineage>
        <taxon>unclassified sequences</taxon>
        <taxon>metagenomes</taxon>
        <taxon>organismal metagenomes</taxon>
    </lineage>
</organism>
<dbReference type="SUPFAM" id="SSF52540">
    <property type="entry name" value="P-loop containing nucleoside triphosphate hydrolases"/>
    <property type="match status" value="1"/>
</dbReference>
<sequence>MDVTTQTKLTREEWNSIEIPVPTEELSILQFIRQGFHDPTRKENAMKSMYTYLKIEPNPALDHYLCQTFTSIPMKKTTIPLKKADQIRIQSKQVPDTVYEKVLLSLCAKGEFFHVEWMLRLAVSKPNPFVIAYVRDCLAKHTPDMVQWTKDAVQLLERNPYVAYKDRELYAHQKQLFTVAKEEGPKLILYVAPTGTGKTMSPIGLSEKYHILFVCAAKHVSMALAKMCLSLQIKVAFALGCKGEEDIKLHYSAAIDYVKNKKTGGIAKVDNTNGAKVEVMISDVQSYLYAMQYMLRFQPKEKILLYWDEPTIAMDVEEHPLHPIISRMWKENVIPNVVLSSATLPAMDYSAFTTSTIYTIQNGESNKTIQLVNPNHQLILPHHLPYEEIPKVVAHLSAHGDLLKYVDLGSVVAFLKGRTPFTKASELTIPAIKQYYVTLLATMTREEWEAEQKKRIVVPSTIRFCSEDAWTCSYGPTIYIAEDVQKIASYCLKTAAIPASLLQELTKQLSYNQSLSEKMAHLEKDLEDSNKDSDKEKKMSDNRVSPEVKKIQEELKRLQASVHTIALPNGYVPNTYDHLVRYNVLEKQAMAFTSDVDASTIEKVLTTDIDASWKVLLMMGIGVFSAESPPRYMELVKEQVMKQKMYVVLATSDYIYGTNYQFANLYLGKDMKLSQEKLIQTLGRVGRGKQVPYSIRFRDDAFATVLFTPQESPEARIMTRLFS</sequence>
<dbReference type="InterPro" id="IPR027417">
    <property type="entry name" value="P-loop_NTPase"/>
</dbReference>
<feature type="region of interest" description="Disordered" evidence="1">
    <location>
        <begin position="523"/>
        <end position="546"/>
    </location>
</feature>
<proteinExistence type="predicted"/>
<name>A0A6C0HYL2_9ZZZZ</name>
<dbReference type="Gene3D" id="3.40.50.300">
    <property type="entry name" value="P-loop containing nucleotide triphosphate hydrolases"/>
    <property type="match status" value="1"/>
</dbReference>